<dbReference type="FunFam" id="3.60.10.10:FF:000026">
    <property type="entry name" value="Exodeoxyribonuclease III"/>
    <property type="match status" value="1"/>
</dbReference>
<evidence type="ECO:0000256" key="7">
    <source>
        <dbReference type="PIRSR" id="PIRSR604808-2"/>
    </source>
</evidence>
<dbReference type="GO" id="GO:0046872">
    <property type="term" value="F:metal ion binding"/>
    <property type="evidence" value="ECO:0007669"/>
    <property type="project" value="UniProtKB-KW"/>
</dbReference>
<feature type="site" description="Transition state stabilizer" evidence="8">
    <location>
        <position position="151"/>
    </location>
</feature>
<dbReference type="NCBIfam" id="TIGR00633">
    <property type="entry name" value="xth"/>
    <property type="match status" value="1"/>
</dbReference>
<dbReference type="GO" id="GO:0003906">
    <property type="term" value="F:DNA-(apurinic or apyrimidinic site) endonuclease activity"/>
    <property type="evidence" value="ECO:0007669"/>
    <property type="project" value="TreeGrafter"/>
</dbReference>
<protein>
    <submittedName>
        <fullName evidence="10">Exodeoxyribonuclease III</fullName>
        <ecNumber evidence="10">3.1.11.2</ecNumber>
    </submittedName>
</protein>
<dbReference type="SUPFAM" id="SSF56219">
    <property type="entry name" value="DNase I-like"/>
    <property type="match status" value="1"/>
</dbReference>
<accession>A0A4U0P3U4</accession>
<organism evidence="10 11">
    <name type="scientific">Sphingobacterium olei</name>
    <dbReference type="NCBI Taxonomy" id="2571155"/>
    <lineage>
        <taxon>Bacteria</taxon>
        <taxon>Pseudomonadati</taxon>
        <taxon>Bacteroidota</taxon>
        <taxon>Sphingobacteriia</taxon>
        <taxon>Sphingobacteriales</taxon>
        <taxon>Sphingobacteriaceae</taxon>
        <taxon>Sphingobacterium</taxon>
    </lineage>
</organism>
<dbReference type="NCBIfam" id="TIGR00195">
    <property type="entry name" value="exoDNase_III"/>
    <property type="match status" value="1"/>
</dbReference>
<feature type="binding site" evidence="7">
    <location>
        <position position="151"/>
    </location>
    <ligand>
        <name>Mg(2+)</name>
        <dbReference type="ChEBI" id="CHEBI:18420"/>
        <label>1</label>
    </ligand>
</feature>
<dbReference type="PANTHER" id="PTHR22748">
    <property type="entry name" value="AP ENDONUCLEASE"/>
    <property type="match status" value="1"/>
</dbReference>
<evidence type="ECO:0000256" key="8">
    <source>
        <dbReference type="PIRSR" id="PIRSR604808-3"/>
    </source>
</evidence>
<feature type="binding site" evidence="7">
    <location>
        <position position="149"/>
    </location>
    <ligand>
        <name>Mg(2+)</name>
        <dbReference type="ChEBI" id="CHEBI:18420"/>
        <label>1</label>
    </ligand>
</feature>
<keyword evidence="11" id="KW-1185">Reference proteome</keyword>
<dbReference type="Gene3D" id="3.60.10.10">
    <property type="entry name" value="Endonuclease/exonuclease/phosphatase"/>
    <property type="match status" value="1"/>
</dbReference>
<name>A0A4U0P3U4_9SPHI</name>
<proteinExistence type="inferred from homology"/>
<evidence type="ECO:0000256" key="1">
    <source>
        <dbReference type="ARBA" id="ARBA00001936"/>
    </source>
</evidence>
<evidence type="ECO:0000256" key="6">
    <source>
        <dbReference type="PIRSR" id="PIRSR604808-1"/>
    </source>
</evidence>
<dbReference type="InterPro" id="IPR005135">
    <property type="entry name" value="Endo/exonuclease/phosphatase"/>
</dbReference>
<dbReference type="PROSITE" id="PS51435">
    <property type="entry name" value="AP_NUCLEASE_F1_4"/>
    <property type="match status" value="1"/>
</dbReference>
<gene>
    <name evidence="10" type="primary">xth</name>
    <name evidence="10" type="ORF">FAZ15_05110</name>
</gene>
<dbReference type="Pfam" id="PF03372">
    <property type="entry name" value="Exo_endo_phos"/>
    <property type="match status" value="1"/>
</dbReference>
<dbReference type="EMBL" id="SUME01000002">
    <property type="protein sequence ID" value="TJZ61899.1"/>
    <property type="molecule type" value="Genomic_DNA"/>
</dbReference>
<reference evidence="10 11" key="1">
    <citation type="submission" date="2019-04" db="EMBL/GenBank/DDBJ databases">
        <title>Sphingobacterium olei sp. nov., isolated from oil-contaminated soil.</title>
        <authorList>
            <person name="Liu B."/>
        </authorList>
    </citation>
    <scope>NUCLEOTIDE SEQUENCE [LARGE SCALE GENOMIC DNA]</scope>
    <source>
        <strain evidence="10 11">HAL-9</strain>
    </source>
</reference>
<comment type="caution">
    <text evidence="10">The sequence shown here is derived from an EMBL/GenBank/DDBJ whole genome shotgun (WGS) entry which is preliminary data.</text>
</comment>
<dbReference type="InterPro" id="IPR020848">
    <property type="entry name" value="AP_endonuclease_F1_CS"/>
</dbReference>
<evidence type="ECO:0000256" key="3">
    <source>
        <dbReference type="ARBA" id="ARBA00022723"/>
    </source>
</evidence>
<feature type="site" description="Interaction with DNA substrate" evidence="8">
    <location>
        <position position="246"/>
    </location>
</feature>
<evidence type="ECO:0000256" key="5">
    <source>
        <dbReference type="ARBA" id="ARBA00022842"/>
    </source>
</evidence>
<keyword evidence="4 10" id="KW-0378">Hydrolase</keyword>
<feature type="binding site" evidence="7">
    <location>
        <position position="7"/>
    </location>
    <ligand>
        <name>Mg(2+)</name>
        <dbReference type="ChEBI" id="CHEBI:18420"/>
        <label>1</label>
    </ligand>
</feature>
<comment type="similarity">
    <text evidence="2">Belongs to the DNA repair enzymes AP/ExoA family.</text>
</comment>
<dbReference type="RefSeq" id="WP_136900247.1">
    <property type="nucleotide sequence ID" value="NZ_SUME01000002.1"/>
</dbReference>
<dbReference type="PANTHER" id="PTHR22748:SF6">
    <property type="entry name" value="DNA-(APURINIC OR APYRIMIDINIC SITE) ENDONUCLEASE"/>
    <property type="match status" value="1"/>
</dbReference>
<feature type="domain" description="Endonuclease/exonuclease/phosphatase" evidence="9">
    <location>
        <begin position="4"/>
        <end position="246"/>
    </location>
</feature>
<feature type="active site" description="Proton acceptor" evidence="6">
    <location>
        <position position="246"/>
    </location>
</feature>
<dbReference type="InterPro" id="IPR004808">
    <property type="entry name" value="AP_endonuc_1"/>
</dbReference>
<feature type="active site" evidence="6">
    <location>
        <position position="109"/>
    </location>
</feature>
<evidence type="ECO:0000313" key="11">
    <source>
        <dbReference type="Proteomes" id="UP000306808"/>
    </source>
</evidence>
<dbReference type="GO" id="GO:0008311">
    <property type="term" value="F:double-stranded DNA 3'-5' DNA exonuclease activity"/>
    <property type="evidence" value="ECO:0007669"/>
    <property type="project" value="UniProtKB-EC"/>
</dbReference>
<dbReference type="AlphaFoldDB" id="A0A4U0P3U4"/>
<evidence type="ECO:0000259" key="9">
    <source>
        <dbReference type="Pfam" id="PF03372"/>
    </source>
</evidence>
<evidence type="ECO:0000256" key="2">
    <source>
        <dbReference type="ARBA" id="ARBA00007092"/>
    </source>
</evidence>
<dbReference type="PROSITE" id="PS00726">
    <property type="entry name" value="AP_NUCLEASE_F1_1"/>
    <property type="match status" value="1"/>
</dbReference>
<evidence type="ECO:0000313" key="10">
    <source>
        <dbReference type="EMBL" id="TJZ61899.1"/>
    </source>
</evidence>
<dbReference type="Proteomes" id="UP000306808">
    <property type="component" value="Unassembled WGS sequence"/>
</dbReference>
<dbReference type="InterPro" id="IPR036691">
    <property type="entry name" value="Endo/exonu/phosph_ase_sf"/>
</dbReference>
<dbReference type="GO" id="GO:0008081">
    <property type="term" value="F:phosphoric diester hydrolase activity"/>
    <property type="evidence" value="ECO:0007669"/>
    <property type="project" value="TreeGrafter"/>
</dbReference>
<feature type="binding site" evidence="7">
    <location>
        <position position="35"/>
    </location>
    <ligand>
        <name>Mg(2+)</name>
        <dbReference type="ChEBI" id="CHEBI:18420"/>
        <label>1</label>
    </ligand>
</feature>
<dbReference type="PROSITE" id="PS00727">
    <property type="entry name" value="AP_NUCLEASE_F1_2"/>
    <property type="match status" value="1"/>
</dbReference>
<keyword evidence="7" id="KW-0464">Manganese</keyword>
<feature type="binding site" evidence="7">
    <location>
        <position position="245"/>
    </location>
    <ligand>
        <name>Mg(2+)</name>
        <dbReference type="ChEBI" id="CHEBI:18420"/>
        <label>1</label>
    </ligand>
</feature>
<dbReference type="EC" id="3.1.11.2" evidence="10"/>
<comment type="cofactor">
    <cofactor evidence="1">
        <name>Mn(2+)</name>
        <dbReference type="ChEBI" id="CHEBI:29035"/>
    </cofactor>
</comment>
<dbReference type="CDD" id="cd10281">
    <property type="entry name" value="Nape_like_AP-endo"/>
    <property type="match status" value="1"/>
</dbReference>
<dbReference type="OrthoDB" id="9803914at2"/>
<evidence type="ECO:0000256" key="4">
    <source>
        <dbReference type="ARBA" id="ARBA00022801"/>
    </source>
</evidence>
<sequence length="254" mass="29233">MKIVTYNVNGIRAALKKDWLGWLKAVNPDIVCLQEIKATVDQVPEVLYLEQMGYEHYWYPAQKKGYSGTAIFTKITPNHIEYGCGHEDYDFEGRIIRADFDNISVMSTYFPSGTTGDVRQEFKYRFLDDFKAYTDNLIVEKPKLVISGDFNICHRAIDIHNPKSNANTSGFLPAEREWMENFVQSGFIDTFRHVNPDPHHYTWWSYRAGSRAKNLGWRIDYNMASPALLDHISYAGILPDAVHSDHCPVILEVT</sequence>
<dbReference type="InterPro" id="IPR020847">
    <property type="entry name" value="AP_endonuclease_F1_BS"/>
</dbReference>
<dbReference type="GO" id="GO:0003677">
    <property type="term" value="F:DNA binding"/>
    <property type="evidence" value="ECO:0007669"/>
    <property type="project" value="InterPro"/>
</dbReference>
<keyword evidence="3 7" id="KW-0479">Metal-binding</keyword>
<feature type="active site" description="Proton donor/acceptor" evidence="6">
    <location>
        <position position="149"/>
    </location>
</feature>
<keyword evidence="5 7" id="KW-0460">Magnesium</keyword>
<comment type="cofactor">
    <cofactor evidence="7">
        <name>Mg(2+)</name>
        <dbReference type="ChEBI" id="CHEBI:18420"/>
    </cofactor>
    <cofactor evidence="7">
        <name>Mn(2+)</name>
        <dbReference type="ChEBI" id="CHEBI:29035"/>
    </cofactor>
    <text evidence="7">Probably binds two magnesium or manganese ions per subunit.</text>
</comment>
<dbReference type="GO" id="GO:0006284">
    <property type="term" value="P:base-excision repair"/>
    <property type="evidence" value="ECO:0007669"/>
    <property type="project" value="TreeGrafter"/>
</dbReference>
<feature type="binding site" evidence="7">
    <location>
        <position position="246"/>
    </location>
    <ligand>
        <name>Mg(2+)</name>
        <dbReference type="ChEBI" id="CHEBI:18420"/>
        <label>1</label>
    </ligand>
</feature>
<feature type="site" description="Important for catalytic activity" evidence="8">
    <location>
        <position position="220"/>
    </location>
</feature>